<dbReference type="InterPro" id="IPR020904">
    <property type="entry name" value="Sc_DH/Rdtase_CS"/>
</dbReference>
<comment type="similarity">
    <text evidence="1 3">Belongs to the short-chain dehydrogenases/reductases (SDR) family.</text>
</comment>
<evidence type="ECO:0000313" key="5">
    <source>
        <dbReference type="Proteomes" id="UP000031408"/>
    </source>
</evidence>
<comment type="caution">
    <text evidence="4">The sequence shown here is derived from an EMBL/GenBank/DDBJ whole genome shotgun (WGS) entry which is preliminary data.</text>
</comment>
<dbReference type="EMBL" id="JSVC01000009">
    <property type="protein sequence ID" value="KIC94869.1"/>
    <property type="molecule type" value="Genomic_DNA"/>
</dbReference>
<dbReference type="SUPFAM" id="SSF51735">
    <property type="entry name" value="NAD(P)-binding Rossmann-fold domains"/>
    <property type="match status" value="1"/>
</dbReference>
<sequence length="294" mass="32478">MANVLITGASRGIGMAAALTLARAGHKVQATMRNPSGSPELSKIASQESLPIIISEMDVDSDVSVDVRISTILRENQHIDVLINNAGIEERGTMEELEMDRFRAVMETNYFGPVRCIKAVLPHMRERRNGLIINIASVAGKISCSPLGPYSASKFALEAISESLAQEVKPFNIRVAIVEPGIIDTAMSRGIADHFRETAYPTSERFSNLFRAALENPSSTSYVSEKILEIIQSKDWKLRHPAGPDAEPFLQWRLSMSDEEWVDWAAADDETWYKKVEQDFGLKANPKKVTAGTS</sequence>
<dbReference type="PANTHER" id="PTHR43976">
    <property type="entry name" value="SHORT CHAIN DEHYDROGENASE"/>
    <property type="match status" value="1"/>
</dbReference>
<keyword evidence="2" id="KW-0560">Oxidoreductase</keyword>
<dbReference type="PROSITE" id="PS00061">
    <property type="entry name" value="ADH_SHORT"/>
    <property type="match status" value="1"/>
</dbReference>
<proteinExistence type="inferred from homology"/>
<evidence type="ECO:0000256" key="2">
    <source>
        <dbReference type="ARBA" id="ARBA00023002"/>
    </source>
</evidence>
<dbReference type="RefSeq" id="WP_039138857.1">
    <property type="nucleotide sequence ID" value="NZ_JSVC01000009.1"/>
</dbReference>
<gene>
    <name evidence="4" type="ORF">OI18_08090</name>
</gene>
<protein>
    <submittedName>
        <fullName evidence="4">Short-chain dehydrogenase</fullName>
    </submittedName>
</protein>
<dbReference type="PRINTS" id="PR00081">
    <property type="entry name" value="GDHRDH"/>
</dbReference>
<dbReference type="Gene3D" id="3.40.50.720">
    <property type="entry name" value="NAD(P)-binding Rossmann-like Domain"/>
    <property type="match status" value="1"/>
</dbReference>
<dbReference type="InterPro" id="IPR051911">
    <property type="entry name" value="SDR_oxidoreductase"/>
</dbReference>
<dbReference type="PANTHER" id="PTHR43976:SF16">
    <property type="entry name" value="SHORT-CHAIN DEHYDROGENASE_REDUCTASE FAMILY PROTEIN"/>
    <property type="match status" value="1"/>
</dbReference>
<dbReference type="Proteomes" id="UP000031408">
    <property type="component" value="Unassembled WGS sequence"/>
</dbReference>
<evidence type="ECO:0000256" key="3">
    <source>
        <dbReference type="RuleBase" id="RU000363"/>
    </source>
</evidence>
<dbReference type="InterPro" id="IPR036291">
    <property type="entry name" value="NAD(P)-bd_dom_sf"/>
</dbReference>
<dbReference type="AlphaFoldDB" id="A0A0C1IWJ2"/>
<dbReference type="InterPro" id="IPR002347">
    <property type="entry name" value="SDR_fam"/>
</dbReference>
<evidence type="ECO:0000313" key="4">
    <source>
        <dbReference type="EMBL" id="KIC94869.1"/>
    </source>
</evidence>
<dbReference type="CDD" id="cd05374">
    <property type="entry name" value="17beta-HSD-like_SDR_c"/>
    <property type="match status" value="1"/>
</dbReference>
<evidence type="ECO:0000256" key="1">
    <source>
        <dbReference type="ARBA" id="ARBA00006484"/>
    </source>
</evidence>
<dbReference type="GO" id="GO:0016491">
    <property type="term" value="F:oxidoreductase activity"/>
    <property type="evidence" value="ECO:0007669"/>
    <property type="project" value="UniProtKB-KW"/>
</dbReference>
<accession>A0A0C1IWJ2</accession>
<reference evidence="4 5" key="1">
    <citation type="submission" date="2014-11" db="EMBL/GenBank/DDBJ databases">
        <title>Genome sequence of Flavihumibacter solisilvae 3-3.</title>
        <authorList>
            <person name="Zhou G."/>
            <person name="Li M."/>
            <person name="Wang G."/>
        </authorList>
    </citation>
    <scope>NUCLEOTIDE SEQUENCE [LARGE SCALE GENOMIC DNA]</scope>
    <source>
        <strain evidence="4 5">3-3</strain>
    </source>
</reference>
<dbReference type="Pfam" id="PF00106">
    <property type="entry name" value="adh_short"/>
    <property type="match status" value="1"/>
</dbReference>
<dbReference type="STRING" id="1349421.OI18_08090"/>
<organism evidence="4 5">
    <name type="scientific">Flavihumibacter solisilvae</name>
    <dbReference type="NCBI Taxonomy" id="1349421"/>
    <lineage>
        <taxon>Bacteria</taxon>
        <taxon>Pseudomonadati</taxon>
        <taxon>Bacteroidota</taxon>
        <taxon>Chitinophagia</taxon>
        <taxon>Chitinophagales</taxon>
        <taxon>Chitinophagaceae</taxon>
        <taxon>Flavihumibacter</taxon>
    </lineage>
</organism>
<dbReference type="OrthoDB" id="9786056at2"/>
<dbReference type="PRINTS" id="PR00080">
    <property type="entry name" value="SDRFAMILY"/>
</dbReference>
<keyword evidence="5" id="KW-1185">Reference proteome</keyword>
<name>A0A0C1IWJ2_9BACT</name>